<dbReference type="InterPro" id="IPR036186">
    <property type="entry name" value="Serpin_sf"/>
</dbReference>
<reference evidence="4 5" key="1">
    <citation type="submission" date="2015-09" db="EMBL/GenBank/DDBJ databases">
        <title>Sorangium comparison.</title>
        <authorList>
            <person name="Zaburannyi N."/>
            <person name="Bunk B."/>
            <person name="Overmann J."/>
            <person name="Mueller R."/>
        </authorList>
    </citation>
    <scope>NUCLEOTIDE SEQUENCE [LARGE SCALE GENOMIC DNA]</scope>
    <source>
        <strain evidence="4 5">So ceGT47</strain>
    </source>
</reference>
<dbReference type="AlphaFoldDB" id="A0A4P2PVL3"/>
<comment type="similarity">
    <text evidence="1">Belongs to the serpin family.</text>
</comment>
<dbReference type="PANTHER" id="PTHR11461:SF211">
    <property type="entry name" value="GH10112P-RELATED"/>
    <property type="match status" value="1"/>
</dbReference>
<name>A0A4P2PVL3_SORCE</name>
<feature type="domain" description="Serpin" evidence="3">
    <location>
        <begin position="75"/>
        <end position="436"/>
    </location>
</feature>
<dbReference type="PROSITE" id="PS00284">
    <property type="entry name" value="SERPIN"/>
    <property type="match status" value="1"/>
</dbReference>
<organism evidence="4 5">
    <name type="scientific">Sorangium cellulosum</name>
    <name type="common">Polyangium cellulosum</name>
    <dbReference type="NCBI Taxonomy" id="56"/>
    <lineage>
        <taxon>Bacteria</taxon>
        <taxon>Pseudomonadati</taxon>
        <taxon>Myxococcota</taxon>
        <taxon>Polyangia</taxon>
        <taxon>Polyangiales</taxon>
        <taxon>Polyangiaceae</taxon>
        <taxon>Sorangium</taxon>
    </lineage>
</organism>
<dbReference type="PANTHER" id="PTHR11461">
    <property type="entry name" value="SERINE PROTEASE INHIBITOR, SERPIN"/>
    <property type="match status" value="1"/>
</dbReference>
<keyword evidence="2" id="KW-0732">Signal</keyword>
<dbReference type="InterPro" id="IPR042185">
    <property type="entry name" value="Serpin_sf_2"/>
</dbReference>
<dbReference type="InterPro" id="IPR000215">
    <property type="entry name" value="Serpin_fam"/>
</dbReference>
<dbReference type="Pfam" id="PF00079">
    <property type="entry name" value="Serpin"/>
    <property type="match status" value="1"/>
</dbReference>
<evidence type="ECO:0000256" key="2">
    <source>
        <dbReference type="SAM" id="SignalP"/>
    </source>
</evidence>
<dbReference type="GO" id="GO:0004867">
    <property type="term" value="F:serine-type endopeptidase inhibitor activity"/>
    <property type="evidence" value="ECO:0007669"/>
    <property type="project" value="InterPro"/>
</dbReference>
<evidence type="ECO:0000256" key="1">
    <source>
        <dbReference type="RuleBase" id="RU000411"/>
    </source>
</evidence>
<dbReference type="InterPro" id="IPR042178">
    <property type="entry name" value="Serpin_sf_1"/>
</dbReference>
<dbReference type="Gene3D" id="3.30.497.10">
    <property type="entry name" value="Antithrombin, subunit I, domain 2"/>
    <property type="match status" value="1"/>
</dbReference>
<dbReference type="RefSeq" id="WP_129346121.1">
    <property type="nucleotide sequence ID" value="NZ_CP012670.1"/>
</dbReference>
<evidence type="ECO:0000313" key="5">
    <source>
        <dbReference type="Proteomes" id="UP000295781"/>
    </source>
</evidence>
<dbReference type="InterPro" id="IPR023795">
    <property type="entry name" value="Serpin_CS"/>
</dbReference>
<protein>
    <submittedName>
        <fullName evidence="4">Proteinase IV</fullName>
    </submittedName>
</protein>
<proteinExistence type="inferred from homology"/>
<sequence>MGIHPISAFLLPLSLVLAGCVSDSTDPEPQPSPPECRDPDTAGCVVASEKTRILEPSVPDADRKELADGNTTFALELYRRLGAEPGNLFCSPHSVSSALAMTYAGARGETAAQMAGALRFTLPGERLHPAFNALDLALAGRGKGAEGRDGGGFRLHVANAIWGQVGYSFQPSFLDVLAQSYGAGLRVVDFVEAPEAARGIINAWVARRTEDRIRDILPEGAIGPSTRLVLTNAIYFNAAWQFPFKEEQTTPGDFTLAGGSTVSVPMMAGVAQLRYGEGDGYQALEMPYEGGELSMLLVLPSALGELEAGLDRARLDGILDSLGERSVAITLPRFKVESTFDLVPPLSELGMPIAFRGDADFSGISGQGGLSITDVIHKAFVSVDEAGTEAAAATAVVIGETAAPEPATIRFDRPFLFFIRDHATGAILFVGRVANPSA</sequence>
<evidence type="ECO:0000259" key="3">
    <source>
        <dbReference type="SMART" id="SM00093"/>
    </source>
</evidence>
<gene>
    <name evidence="4" type="ORF">SOCEGT47_012120</name>
</gene>
<feature type="chain" id="PRO_5020617297" evidence="2">
    <location>
        <begin position="19"/>
        <end position="438"/>
    </location>
</feature>
<dbReference type="GO" id="GO:0005615">
    <property type="term" value="C:extracellular space"/>
    <property type="evidence" value="ECO:0007669"/>
    <property type="project" value="InterPro"/>
</dbReference>
<dbReference type="EMBL" id="CP012670">
    <property type="protein sequence ID" value="AUX20739.1"/>
    <property type="molecule type" value="Genomic_DNA"/>
</dbReference>
<dbReference type="CDD" id="cd19590">
    <property type="entry name" value="serpin_thermopin-like"/>
    <property type="match status" value="1"/>
</dbReference>
<dbReference type="Proteomes" id="UP000295781">
    <property type="component" value="Chromosome"/>
</dbReference>
<accession>A0A4P2PVL3</accession>
<dbReference type="Gene3D" id="2.30.39.10">
    <property type="entry name" value="Alpha-1-antitrypsin, domain 1"/>
    <property type="match status" value="1"/>
</dbReference>
<dbReference type="SUPFAM" id="SSF56574">
    <property type="entry name" value="Serpins"/>
    <property type="match status" value="1"/>
</dbReference>
<feature type="signal peptide" evidence="2">
    <location>
        <begin position="1"/>
        <end position="18"/>
    </location>
</feature>
<dbReference type="SMART" id="SM00093">
    <property type="entry name" value="SERPIN"/>
    <property type="match status" value="1"/>
</dbReference>
<dbReference type="OrthoDB" id="9764871at2"/>
<dbReference type="InterPro" id="IPR023796">
    <property type="entry name" value="Serpin_dom"/>
</dbReference>
<evidence type="ECO:0000313" key="4">
    <source>
        <dbReference type="EMBL" id="AUX20739.1"/>
    </source>
</evidence>